<evidence type="ECO:0000256" key="4">
    <source>
        <dbReference type="ARBA" id="ARBA00022989"/>
    </source>
</evidence>
<evidence type="ECO:0000256" key="1">
    <source>
        <dbReference type="ARBA" id="ARBA00004141"/>
    </source>
</evidence>
<evidence type="ECO:0000313" key="8">
    <source>
        <dbReference type="Proteomes" id="UP000229098"/>
    </source>
</evidence>
<dbReference type="GO" id="GO:0044038">
    <property type="term" value="P:cell wall macromolecule biosynthetic process"/>
    <property type="evidence" value="ECO:0007669"/>
    <property type="project" value="TreeGrafter"/>
</dbReference>
<evidence type="ECO:0000256" key="6">
    <source>
        <dbReference type="SAM" id="Phobius"/>
    </source>
</evidence>
<gene>
    <name evidence="7" type="ORF">COU90_04710</name>
</gene>
<comment type="subcellular location">
    <subcellularLocation>
        <location evidence="1">Membrane</location>
        <topology evidence="1">Multi-pass membrane protein</topology>
    </subcellularLocation>
</comment>
<reference evidence="8" key="1">
    <citation type="submission" date="2017-09" db="EMBL/GenBank/DDBJ databases">
        <title>Depth-based differentiation of microbial function through sediment-hosted aquifers and enrichment of novel symbionts in the deep terrestrial subsurface.</title>
        <authorList>
            <person name="Probst A.J."/>
            <person name="Ladd B."/>
            <person name="Jarett J.K."/>
            <person name="Geller-Mcgrath D.E."/>
            <person name="Sieber C.M.K."/>
            <person name="Emerson J.B."/>
            <person name="Anantharaman K."/>
            <person name="Thomas B.C."/>
            <person name="Malmstrom R."/>
            <person name="Stieglmeier M."/>
            <person name="Klingl A."/>
            <person name="Woyke T."/>
            <person name="Ryan C.M."/>
            <person name="Banfield J.F."/>
        </authorList>
    </citation>
    <scope>NUCLEOTIDE SEQUENCE [LARGE SCALE GENOMIC DNA]</scope>
</reference>
<feature type="transmembrane region" description="Helical" evidence="6">
    <location>
        <begin position="266"/>
        <end position="290"/>
    </location>
</feature>
<feature type="transmembrane region" description="Helical" evidence="6">
    <location>
        <begin position="12"/>
        <end position="34"/>
    </location>
</feature>
<proteinExistence type="predicted"/>
<comment type="caution">
    <text evidence="7">The sequence shown here is derived from an EMBL/GenBank/DDBJ whole genome shotgun (WGS) entry which is preliminary data.</text>
</comment>
<dbReference type="Proteomes" id="UP000229098">
    <property type="component" value="Unassembled WGS sequence"/>
</dbReference>
<dbReference type="GO" id="GO:0071555">
    <property type="term" value="P:cell wall organization"/>
    <property type="evidence" value="ECO:0007669"/>
    <property type="project" value="TreeGrafter"/>
</dbReference>
<dbReference type="PANTHER" id="PTHR22926:SF5">
    <property type="entry name" value="PHOSPHO-N-ACETYLMURAMOYL-PENTAPEPTIDE-TRANSFERASE HOMOLOG"/>
    <property type="match status" value="1"/>
</dbReference>
<keyword evidence="5 6" id="KW-0472">Membrane</keyword>
<evidence type="ECO:0008006" key="9">
    <source>
        <dbReference type="Google" id="ProtNLM"/>
    </source>
</evidence>
<feature type="transmembrane region" description="Helical" evidence="6">
    <location>
        <begin position="338"/>
        <end position="356"/>
    </location>
</feature>
<dbReference type="EMBL" id="PFEF01000010">
    <property type="protein sequence ID" value="PJE64143.1"/>
    <property type="molecule type" value="Genomic_DNA"/>
</dbReference>
<evidence type="ECO:0000313" key="7">
    <source>
        <dbReference type="EMBL" id="PJE64143.1"/>
    </source>
</evidence>
<dbReference type="Pfam" id="PF00953">
    <property type="entry name" value="Glycos_transf_4"/>
    <property type="match status" value="1"/>
</dbReference>
<dbReference type="AlphaFoldDB" id="A0A2M8KW90"/>
<feature type="transmembrane region" description="Helical" evidence="6">
    <location>
        <begin position="210"/>
        <end position="229"/>
    </location>
</feature>
<keyword evidence="4 6" id="KW-1133">Transmembrane helix</keyword>
<dbReference type="PANTHER" id="PTHR22926">
    <property type="entry name" value="PHOSPHO-N-ACETYLMURAMOYL-PENTAPEPTIDE-TRANSFERASE"/>
    <property type="match status" value="1"/>
</dbReference>
<dbReference type="InterPro" id="IPR000715">
    <property type="entry name" value="Glycosyl_transferase_4"/>
</dbReference>
<accession>A0A2M8KW90</accession>
<feature type="transmembrane region" description="Helical" evidence="6">
    <location>
        <begin position="235"/>
        <end position="254"/>
    </location>
</feature>
<name>A0A2M8KW90_9BACT</name>
<feature type="transmembrane region" description="Helical" evidence="6">
    <location>
        <begin position="75"/>
        <end position="97"/>
    </location>
</feature>
<dbReference type="GO" id="GO:0005886">
    <property type="term" value="C:plasma membrane"/>
    <property type="evidence" value="ECO:0007669"/>
    <property type="project" value="TreeGrafter"/>
</dbReference>
<organism evidence="7 8">
    <name type="scientific">Candidatus Ryanbacteria bacterium CG10_big_fil_rev_8_21_14_0_10_43_42</name>
    <dbReference type="NCBI Taxonomy" id="1974864"/>
    <lineage>
        <taxon>Bacteria</taxon>
        <taxon>Candidatus Ryaniibacteriota</taxon>
    </lineage>
</organism>
<evidence type="ECO:0000256" key="2">
    <source>
        <dbReference type="ARBA" id="ARBA00022679"/>
    </source>
</evidence>
<evidence type="ECO:0000256" key="3">
    <source>
        <dbReference type="ARBA" id="ARBA00022692"/>
    </source>
</evidence>
<keyword evidence="2" id="KW-0808">Transferase</keyword>
<feature type="transmembrane region" description="Helical" evidence="6">
    <location>
        <begin position="178"/>
        <end position="198"/>
    </location>
</feature>
<feature type="transmembrane region" description="Helical" evidence="6">
    <location>
        <begin position="109"/>
        <end position="127"/>
    </location>
</feature>
<evidence type="ECO:0000256" key="5">
    <source>
        <dbReference type="ARBA" id="ARBA00023136"/>
    </source>
</evidence>
<sequence>MIETGNDLTLNIFKVLGLSGLSFFLAIALTPILTRYMYMYKLWKASSGKRDLTGEEAIVFNSLHNETHTPRVGGILIWGSVFVIAFTFWLLSTYTAIPFFEKLNFVSRSQTWILLFTLITASFLGLADDMLQIWASRKNRLTGGIDLWVRITIVTLIALVGAFWFYTKLDWRTLYFPGIGNIFIGIWYIPFFVLTMLATFSGSVIDGIDGLSGGVLASAFAAYSGIAFFQNQFDVATFAGVIVGAILAFLWFNIPPARFWMGESGMVGLTTTLTVIAFFTDSVLLLPIIALPLVLASGSDIIQIASRKIRGKKVFLVAPIQHHFEAKGWPSHKVTMRFWVMSVIFAIIGMALALIGR</sequence>
<protein>
    <recommendedName>
        <fullName evidence="9">Phospho-N-acetylmuramoyl-pentapeptide-transferase</fullName>
    </recommendedName>
</protein>
<feature type="transmembrane region" description="Helical" evidence="6">
    <location>
        <begin position="147"/>
        <end position="166"/>
    </location>
</feature>
<keyword evidence="3 6" id="KW-0812">Transmembrane</keyword>
<dbReference type="GO" id="GO:0016780">
    <property type="term" value="F:phosphotransferase activity, for other substituted phosphate groups"/>
    <property type="evidence" value="ECO:0007669"/>
    <property type="project" value="InterPro"/>
</dbReference>